<proteinExistence type="predicted"/>
<dbReference type="SUPFAM" id="SSF48179">
    <property type="entry name" value="6-phosphogluconate dehydrogenase C-terminal domain-like"/>
    <property type="match status" value="1"/>
</dbReference>
<feature type="domain" description="Prephenate/arogenate dehydrogenase" evidence="2">
    <location>
        <begin position="11"/>
        <end position="285"/>
    </location>
</feature>
<reference evidence="4" key="1">
    <citation type="journal article" date="2019" name="Int. J. Syst. Evol. Microbiol.">
        <title>The Global Catalogue of Microorganisms (GCM) 10K type strain sequencing project: providing services to taxonomists for standard genome sequencing and annotation.</title>
        <authorList>
            <consortium name="The Broad Institute Genomics Platform"/>
            <consortium name="The Broad Institute Genome Sequencing Center for Infectious Disease"/>
            <person name="Wu L."/>
            <person name="Ma J."/>
        </authorList>
    </citation>
    <scope>NUCLEOTIDE SEQUENCE [LARGE SCALE GENOMIC DNA]</scope>
    <source>
        <strain evidence="4">JCM 17759</strain>
    </source>
</reference>
<dbReference type="InterPro" id="IPR036291">
    <property type="entry name" value="NAD(P)-bd_dom_sf"/>
</dbReference>
<protein>
    <submittedName>
        <fullName evidence="3">Prephenate dehydrogenase/arogenate dehydrogenase family protein</fullName>
    </submittedName>
</protein>
<keyword evidence="4" id="KW-1185">Reference proteome</keyword>
<dbReference type="InterPro" id="IPR008927">
    <property type="entry name" value="6-PGluconate_DH-like_C_sf"/>
</dbReference>
<evidence type="ECO:0000313" key="4">
    <source>
        <dbReference type="Proteomes" id="UP001500840"/>
    </source>
</evidence>
<dbReference type="PANTHER" id="PTHR21363:SF0">
    <property type="entry name" value="PREPHENATE DEHYDROGENASE [NADP(+)]"/>
    <property type="match status" value="1"/>
</dbReference>
<dbReference type="Proteomes" id="UP001500840">
    <property type="component" value="Unassembled WGS sequence"/>
</dbReference>
<keyword evidence="1" id="KW-0560">Oxidoreductase</keyword>
<gene>
    <name evidence="3" type="ORF">GCM10023156_47010</name>
</gene>
<accession>A0ABP8NAJ5</accession>
<dbReference type="Gene3D" id="3.40.50.720">
    <property type="entry name" value="NAD(P)-binding Rossmann-like Domain"/>
    <property type="match status" value="1"/>
</dbReference>
<evidence type="ECO:0000259" key="2">
    <source>
        <dbReference type="PROSITE" id="PS51176"/>
    </source>
</evidence>
<dbReference type="InterPro" id="IPR046826">
    <property type="entry name" value="PDH_N"/>
</dbReference>
<comment type="caution">
    <text evidence="3">The sequence shown here is derived from an EMBL/GenBank/DDBJ whole genome shotgun (WGS) entry which is preliminary data.</text>
</comment>
<dbReference type="SUPFAM" id="SSF51735">
    <property type="entry name" value="NAD(P)-binding Rossmann-fold domains"/>
    <property type="match status" value="1"/>
</dbReference>
<dbReference type="InterPro" id="IPR050812">
    <property type="entry name" value="Preph/Arog_dehydrog"/>
</dbReference>
<dbReference type="InterPro" id="IPR046825">
    <property type="entry name" value="PDH_C"/>
</dbReference>
<organism evidence="3 4">
    <name type="scientific">Novipirellula rosea</name>
    <dbReference type="NCBI Taxonomy" id="1031540"/>
    <lineage>
        <taxon>Bacteria</taxon>
        <taxon>Pseudomonadati</taxon>
        <taxon>Planctomycetota</taxon>
        <taxon>Planctomycetia</taxon>
        <taxon>Pirellulales</taxon>
        <taxon>Pirellulaceae</taxon>
        <taxon>Novipirellula</taxon>
    </lineage>
</organism>
<dbReference type="RefSeq" id="WP_345326036.1">
    <property type="nucleotide sequence ID" value="NZ_BAABGA010000064.1"/>
</dbReference>
<dbReference type="InterPro" id="IPR003099">
    <property type="entry name" value="Prephen_DH"/>
</dbReference>
<dbReference type="PROSITE" id="PS51176">
    <property type="entry name" value="PDH_ADH"/>
    <property type="match status" value="1"/>
</dbReference>
<dbReference type="Pfam" id="PF20463">
    <property type="entry name" value="PDH_C"/>
    <property type="match status" value="1"/>
</dbReference>
<evidence type="ECO:0000256" key="1">
    <source>
        <dbReference type="ARBA" id="ARBA00023002"/>
    </source>
</evidence>
<dbReference type="Pfam" id="PF02153">
    <property type="entry name" value="PDH_N"/>
    <property type="match status" value="1"/>
</dbReference>
<dbReference type="EMBL" id="BAABGA010000064">
    <property type="protein sequence ID" value="GAA4462749.1"/>
    <property type="molecule type" value="Genomic_DNA"/>
</dbReference>
<sequence length="285" mass="30512">MKDSLSEFRPARVAILGVGLLGGSVARAIRQSVPAVHVVGIVRNAEKGQRWVDLGVVDSVTESIEQGCRDVDVVVVATPVDKVSEKVIAVAQATKPDCLITDVGSTKQTIVNAVSQCPAAVAKFVAAHPIAGSEKTGAEHATADLFVGKVVVLTPSDQTPAGLLERAEQFWRLTGGRIVTLSPEEHDTHLASVSHVPHLASSAVAKLVCEQSADLVGSGWTDITRVAAGDPAMWLAICQENRAAIEEQLRRLAGSIEEVRQWMHSHDDESLLRWLKEAKTIRDSF</sequence>
<name>A0ABP8NAJ5_9BACT</name>
<dbReference type="PANTHER" id="PTHR21363">
    <property type="entry name" value="PREPHENATE DEHYDROGENASE"/>
    <property type="match status" value="1"/>
</dbReference>
<evidence type="ECO:0000313" key="3">
    <source>
        <dbReference type="EMBL" id="GAA4462749.1"/>
    </source>
</evidence>
<dbReference type="Gene3D" id="1.10.3660.10">
    <property type="entry name" value="6-phosphogluconate dehydrogenase C-terminal like domain"/>
    <property type="match status" value="1"/>
</dbReference>